<organism evidence="1 2">
    <name type="scientific">Melastoma candidum</name>
    <dbReference type="NCBI Taxonomy" id="119954"/>
    <lineage>
        <taxon>Eukaryota</taxon>
        <taxon>Viridiplantae</taxon>
        <taxon>Streptophyta</taxon>
        <taxon>Embryophyta</taxon>
        <taxon>Tracheophyta</taxon>
        <taxon>Spermatophyta</taxon>
        <taxon>Magnoliopsida</taxon>
        <taxon>eudicotyledons</taxon>
        <taxon>Gunneridae</taxon>
        <taxon>Pentapetalae</taxon>
        <taxon>rosids</taxon>
        <taxon>malvids</taxon>
        <taxon>Myrtales</taxon>
        <taxon>Melastomataceae</taxon>
        <taxon>Melastomatoideae</taxon>
        <taxon>Melastomateae</taxon>
        <taxon>Melastoma</taxon>
    </lineage>
</organism>
<reference evidence="2" key="1">
    <citation type="journal article" date="2023" name="Front. Plant Sci.">
        <title>Chromosomal-level genome assembly of Melastoma candidum provides insights into trichome evolution.</title>
        <authorList>
            <person name="Zhong Y."/>
            <person name="Wu W."/>
            <person name="Sun C."/>
            <person name="Zou P."/>
            <person name="Liu Y."/>
            <person name="Dai S."/>
            <person name="Zhou R."/>
        </authorList>
    </citation>
    <scope>NUCLEOTIDE SEQUENCE [LARGE SCALE GENOMIC DNA]</scope>
</reference>
<evidence type="ECO:0000313" key="1">
    <source>
        <dbReference type="EMBL" id="KAI4339599.1"/>
    </source>
</evidence>
<dbReference type="EMBL" id="CM042886">
    <property type="protein sequence ID" value="KAI4339599.1"/>
    <property type="molecule type" value="Genomic_DNA"/>
</dbReference>
<gene>
    <name evidence="1" type="ORF">MLD38_024521</name>
</gene>
<protein>
    <submittedName>
        <fullName evidence="1">Uncharacterized protein</fullName>
    </submittedName>
</protein>
<sequence>MNAEDQNHTVSSDDSQAKQPRKKRKWDQPAECFVTTGLPFPVILGNPFPVIVGPGNVPILPSPLGANAFAAAPPLPLSGIALQASSVLPKSNQPKAQEELVIAREIIINDADPAVRFKLTKRQTQEEIQRSTGAVVTTRGKYRPPNTPPDGEKPLYLHISAGSHLKETVERIIAVDRAAAMIEEMLKQGPSSQHGGSFLASGDGVKASQGLTTCVYLGFDINPSWNIVSRIRGPNDQYINHIINETGATVSLRGRGSGTQGLDGEEGQLPLHLFLSSTNPKSLENAKNLAEHLLDTISVEFGVSRTSSAKVYAAVPPPQPLLVGALTVGNDLRASIAPPMGIPPVTLVPPPVAIPGSLSGLNSTPTLGPVSLSGMVLSNGVQTQPNTLPPSQPSPISGTRYSGYEGIYPQATPLQQVALVLKHSTTVPTSTTAATVASSASTSSAGQAVVANTASEKDKRQAHRRKFQELPVVSKEPPSSNQESQILKPGIPEVERSAGSISGMLPPKQLGPVNCETSTILPVPKGMPPPPPKCMLLPPVKRMPPPPPPKSMSPPPPPKSMPPPPPPPKFSASRPTKEGVLKNRSPEKITEPIPDTLVKLMEYGEEDDGDVDEDSEAPLVRKSDSTTTPKPFWAV</sequence>
<proteinExistence type="predicted"/>
<accession>A0ACB9NSI6</accession>
<evidence type="ECO:0000313" key="2">
    <source>
        <dbReference type="Proteomes" id="UP001057402"/>
    </source>
</evidence>
<dbReference type="Proteomes" id="UP001057402">
    <property type="component" value="Chromosome 7"/>
</dbReference>
<name>A0ACB9NSI6_9MYRT</name>
<comment type="caution">
    <text evidence="1">The sequence shown here is derived from an EMBL/GenBank/DDBJ whole genome shotgun (WGS) entry which is preliminary data.</text>
</comment>
<keyword evidence="2" id="KW-1185">Reference proteome</keyword>